<evidence type="ECO:0000313" key="3">
    <source>
        <dbReference type="EMBL" id="KIC61346.1"/>
    </source>
</evidence>
<reference evidence="3 4" key="1">
    <citation type="submission" date="2014-12" db="EMBL/GenBank/DDBJ databases">
        <title>Genome sequencing of Chryseobacterium taiwanense TPW19.</title>
        <authorList>
            <person name="Tan P.W."/>
            <person name="Chan K.-G."/>
        </authorList>
    </citation>
    <scope>NUCLEOTIDE SEQUENCE [LARGE SCALE GENOMIC DNA]</scope>
    <source>
        <strain evidence="3 4">TPW19</strain>
    </source>
</reference>
<dbReference type="InterPro" id="IPR029058">
    <property type="entry name" value="AB_hydrolase_fold"/>
</dbReference>
<evidence type="ECO:0000259" key="2">
    <source>
        <dbReference type="Pfam" id="PF00326"/>
    </source>
</evidence>
<keyword evidence="1" id="KW-0378">Hydrolase</keyword>
<sequence>MTQNKWFTTGIAGAGFVDLPRQAMSYHKFSYLNYVPDYARIESQQNRMIKSLFENYQGYLDNSPIYHLKKLSKPILLWAGKDDDNIHIDQSRSFFIGMKRLGKKGILLEYANEKHNLRSQENQLDLNVKAWQWMDFYLKSNKPSEWIRPMLE</sequence>
<accession>A0A0B4D3W4</accession>
<dbReference type="PANTHER" id="PTHR42776:SF4">
    <property type="entry name" value="ACYLAMINO-ACID-RELEASING ENZYME"/>
    <property type="match status" value="1"/>
</dbReference>
<evidence type="ECO:0000313" key="4">
    <source>
        <dbReference type="Proteomes" id="UP000031167"/>
    </source>
</evidence>
<dbReference type="GO" id="GO:0006508">
    <property type="term" value="P:proteolysis"/>
    <property type="evidence" value="ECO:0007669"/>
    <property type="project" value="InterPro"/>
</dbReference>
<feature type="domain" description="Peptidase S9 prolyl oligopeptidase catalytic" evidence="2">
    <location>
        <begin position="3"/>
        <end position="139"/>
    </location>
</feature>
<evidence type="ECO:0000256" key="1">
    <source>
        <dbReference type="ARBA" id="ARBA00022801"/>
    </source>
</evidence>
<dbReference type="GO" id="GO:0004252">
    <property type="term" value="F:serine-type endopeptidase activity"/>
    <property type="evidence" value="ECO:0007669"/>
    <property type="project" value="TreeGrafter"/>
</dbReference>
<protein>
    <recommendedName>
        <fullName evidence="2">Peptidase S9 prolyl oligopeptidase catalytic domain-containing protein</fullName>
    </recommendedName>
</protein>
<keyword evidence="4" id="KW-1185">Reference proteome</keyword>
<proteinExistence type="predicted"/>
<dbReference type="STRING" id="363331.RM51_17870"/>
<dbReference type="AlphaFoldDB" id="A0A0B4D3W4"/>
<name>A0A0B4D3W4_9FLAO</name>
<organism evidence="3 4">
    <name type="scientific">Chryseobacterium taiwanense</name>
    <dbReference type="NCBI Taxonomy" id="363331"/>
    <lineage>
        <taxon>Bacteria</taxon>
        <taxon>Pseudomonadati</taxon>
        <taxon>Bacteroidota</taxon>
        <taxon>Flavobacteriia</taxon>
        <taxon>Flavobacteriales</taxon>
        <taxon>Weeksellaceae</taxon>
        <taxon>Chryseobacterium group</taxon>
        <taxon>Chryseobacterium</taxon>
    </lineage>
</organism>
<dbReference type="InterPro" id="IPR001375">
    <property type="entry name" value="Peptidase_S9_cat"/>
</dbReference>
<dbReference type="EMBL" id="JWTA01000020">
    <property type="protein sequence ID" value="KIC61346.1"/>
    <property type="molecule type" value="Genomic_DNA"/>
</dbReference>
<comment type="caution">
    <text evidence="3">The sequence shown here is derived from an EMBL/GenBank/DDBJ whole genome shotgun (WGS) entry which is preliminary data.</text>
</comment>
<dbReference type="Proteomes" id="UP000031167">
    <property type="component" value="Unassembled WGS sequence"/>
</dbReference>
<dbReference type="SUPFAM" id="SSF53474">
    <property type="entry name" value="alpha/beta-Hydrolases"/>
    <property type="match status" value="1"/>
</dbReference>
<dbReference type="Pfam" id="PF00326">
    <property type="entry name" value="Peptidase_S9"/>
    <property type="match status" value="1"/>
</dbReference>
<dbReference type="Gene3D" id="3.40.50.1820">
    <property type="entry name" value="alpha/beta hydrolase"/>
    <property type="match status" value="1"/>
</dbReference>
<dbReference type="PANTHER" id="PTHR42776">
    <property type="entry name" value="SERINE PEPTIDASE S9 FAMILY MEMBER"/>
    <property type="match status" value="1"/>
</dbReference>
<gene>
    <name evidence="3" type="ORF">RM51_17870</name>
</gene>